<evidence type="ECO:0000256" key="2">
    <source>
        <dbReference type="ARBA" id="ARBA00007267"/>
    </source>
</evidence>
<comment type="caution">
    <text evidence="6">The sequence shown here is derived from an EMBL/GenBank/DDBJ whole genome shotgun (WGS) entry which is preliminary data.</text>
</comment>
<organism evidence="6 7">
    <name type="scientific">Exocentrus adspersus</name>
    <dbReference type="NCBI Taxonomy" id="1586481"/>
    <lineage>
        <taxon>Eukaryota</taxon>
        <taxon>Metazoa</taxon>
        <taxon>Ecdysozoa</taxon>
        <taxon>Arthropoda</taxon>
        <taxon>Hexapoda</taxon>
        <taxon>Insecta</taxon>
        <taxon>Pterygota</taxon>
        <taxon>Neoptera</taxon>
        <taxon>Endopterygota</taxon>
        <taxon>Coleoptera</taxon>
        <taxon>Polyphaga</taxon>
        <taxon>Cucujiformia</taxon>
        <taxon>Chrysomeloidea</taxon>
        <taxon>Cerambycidae</taxon>
        <taxon>Lamiinae</taxon>
        <taxon>Acanthocinini</taxon>
        <taxon>Exocentrus</taxon>
    </lineage>
</organism>
<dbReference type="Proteomes" id="UP001159042">
    <property type="component" value="Unassembled WGS sequence"/>
</dbReference>
<accession>A0AAV8V9N2</accession>
<comment type="subcellular location">
    <subcellularLocation>
        <location evidence="1">Nucleus</location>
    </subcellularLocation>
</comment>
<dbReference type="PROSITE" id="PS51634">
    <property type="entry name" value="CRC"/>
    <property type="match status" value="1"/>
</dbReference>
<proteinExistence type="inferred from homology"/>
<feature type="region of interest" description="Disordered" evidence="4">
    <location>
        <begin position="474"/>
        <end position="496"/>
    </location>
</feature>
<feature type="compositionally biased region" description="Polar residues" evidence="4">
    <location>
        <begin position="476"/>
        <end position="486"/>
    </location>
</feature>
<dbReference type="EMBL" id="JANEYG010000242">
    <property type="protein sequence ID" value="KAJ8910803.1"/>
    <property type="molecule type" value="Genomic_DNA"/>
</dbReference>
<comment type="similarity">
    <text evidence="2">Belongs to the lin-54 family.</text>
</comment>
<dbReference type="SMART" id="SM01114">
    <property type="entry name" value="CXC"/>
    <property type="match status" value="2"/>
</dbReference>
<dbReference type="InterPro" id="IPR028307">
    <property type="entry name" value="Lin-54_fam"/>
</dbReference>
<evidence type="ECO:0000313" key="7">
    <source>
        <dbReference type="Proteomes" id="UP001159042"/>
    </source>
</evidence>
<dbReference type="Pfam" id="PF03638">
    <property type="entry name" value="TCR"/>
    <property type="match status" value="2"/>
</dbReference>
<keyword evidence="7" id="KW-1185">Reference proteome</keyword>
<protein>
    <recommendedName>
        <fullName evidence="5">CRC domain-containing protein</fullName>
    </recommendedName>
</protein>
<feature type="domain" description="CRC" evidence="5">
    <location>
        <begin position="499"/>
        <end position="615"/>
    </location>
</feature>
<evidence type="ECO:0000313" key="6">
    <source>
        <dbReference type="EMBL" id="KAJ8910803.1"/>
    </source>
</evidence>
<dbReference type="PANTHER" id="PTHR12446:SF34">
    <property type="entry name" value="PROTEIN LIN-54 HOMOLOG"/>
    <property type="match status" value="1"/>
</dbReference>
<dbReference type="PANTHER" id="PTHR12446">
    <property type="entry name" value="TESMIN/TSO1-RELATED"/>
    <property type="match status" value="1"/>
</dbReference>
<dbReference type="AlphaFoldDB" id="A0AAV8V9N2"/>
<evidence type="ECO:0000256" key="3">
    <source>
        <dbReference type="ARBA" id="ARBA00023242"/>
    </source>
</evidence>
<evidence type="ECO:0000259" key="5">
    <source>
        <dbReference type="PROSITE" id="PS51634"/>
    </source>
</evidence>
<dbReference type="InterPro" id="IPR033467">
    <property type="entry name" value="Tesmin/TSO1-like_CXC"/>
</dbReference>
<dbReference type="InterPro" id="IPR005172">
    <property type="entry name" value="CRC"/>
</dbReference>
<evidence type="ECO:0000256" key="4">
    <source>
        <dbReference type="SAM" id="MobiDB-lite"/>
    </source>
</evidence>
<reference evidence="6 7" key="1">
    <citation type="journal article" date="2023" name="Insect Mol. Biol.">
        <title>Genome sequencing provides insights into the evolution of gene families encoding plant cell wall-degrading enzymes in longhorned beetles.</title>
        <authorList>
            <person name="Shin N.R."/>
            <person name="Okamura Y."/>
            <person name="Kirsch R."/>
            <person name="Pauchet Y."/>
        </authorList>
    </citation>
    <scope>NUCLEOTIDE SEQUENCE [LARGE SCALE GENOMIC DNA]</scope>
    <source>
        <strain evidence="6">EAD_L_NR</strain>
    </source>
</reference>
<dbReference type="GO" id="GO:0006355">
    <property type="term" value="P:regulation of DNA-templated transcription"/>
    <property type="evidence" value="ECO:0007669"/>
    <property type="project" value="TreeGrafter"/>
</dbReference>
<gene>
    <name evidence="6" type="ORF">NQ315_014511</name>
</gene>
<dbReference type="GO" id="GO:0005634">
    <property type="term" value="C:nucleus"/>
    <property type="evidence" value="ECO:0007669"/>
    <property type="project" value="UniProtKB-SubCell"/>
</dbReference>
<keyword evidence="3" id="KW-0539">Nucleus</keyword>
<name>A0AAV8V9N2_9CUCU</name>
<evidence type="ECO:0000256" key="1">
    <source>
        <dbReference type="ARBA" id="ARBA00004123"/>
    </source>
</evidence>
<sequence>MSFSEKESTEEAEALVNSLTMENASISEANLSGLTKTDFQTLTELSQELTLNAEMETEEHEVVMETQEVIEHEEEVETEELSAEIEVETEPQNPPDEILPSKIIKTTAMPPLRPLAIAPKPTKVPLTAVKPIGGQQLLLLQGGGSGQAIKLVSPQGQELANFQIGRPVTLKSSIKPLTSQGGNISIVQQKPIVMKKILAPGQKTISKPLTFSKQGQHFMVVQKTDQQLKLLQTQSGNITVPSPTKTITLQQAQELGLLSSAKIVSQGQSTPKQTVLLSKNPQKTIKIVPQVTPAQIVTTVANAKTISLSPIKSHAKILPAASSTITKGPQRIIFKTTGSNQSILPPGQLIQVTGSQALNNGQLHQINIPGKGVQYIKFVTATTTETPTTTSEAPIKAVSASSTNIILSEIKPVSSISKIAPKPLKPVLTNNKINLTGTTQMVVVPTSYTVPSHQSHLSKVPIPANTVRHTPVLKSPASNSGASSPVTPKEEVDANGMRPRKPCNCTKSQCLKLYCDCFANGEFCYMCNCMNCFNNLENEDHRNRAIKACLERNPNAFRPKIGKAKDISGDMSIRKHTKGCNCKRSGCLKNYCECYEAKIACSNNCKCIGCRNIEDSMEKKNLRVTNMEKATNTPILPDGKIITAKDLSQFRPRRSSSTRKQTINFITDDVIEATCQCMLTISDNADDIQDEEMTKRLIIEEFGRCLTEIIDCSSSRIS</sequence>